<dbReference type="InterPro" id="IPR000644">
    <property type="entry name" value="CBS_dom"/>
</dbReference>
<dbReference type="InterPro" id="IPR046342">
    <property type="entry name" value="CBS_dom_sf"/>
</dbReference>
<keyword evidence="6" id="KW-0129">CBS domain</keyword>
<evidence type="ECO:0000256" key="5">
    <source>
        <dbReference type="ARBA" id="ARBA00022840"/>
    </source>
</evidence>
<comment type="similarity">
    <text evidence="1">Belongs to the ABC transporter superfamily.</text>
</comment>
<accession>U7VDQ1</accession>
<dbReference type="SMART" id="SM00382">
    <property type="entry name" value="AAA"/>
    <property type="match status" value="1"/>
</dbReference>
<evidence type="ECO:0000313" key="9">
    <source>
        <dbReference type="EMBL" id="ERT69254.1"/>
    </source>
</evidence>
<evidence type="ECO:0000259" key="7">
    <source>
        <dbReference type="PROSITE" id="PS50893"/>
    </source>
</evidence>
<dbReference type="SUPFAM" id="SSF52540">
    <property type="entry name" value="P-loop containing nucleoside triphosphate hydrolases"/>
    <property type="match status" value="1"/>
</dbReference>
<evidence type="ECO:0000256" key="4">
    <source>
        <dbReference type="ARBA" id="ARBA00022741"/>
    </source>
</evidence>
<feature type="domain" description="ABC transporter" evidence="7">
    <location>
        <begin position="2"/>
        <end position="237"/>
    </location>
</feature>
<keyword evidence="2" id="KW-0813">Transport</keyword>
<proteinExistence type="inferred from homology"/>
<evidence type="ECO:0000313" key="10">
    <source>
        <dbReference type="Proteomes" id="UP000017081"/>
    </source>
</evidence>
<evidence type="ECO:0000256" key="6">
    <source>
        <dbReference type="PROSITE-ProRule" id="PRU00703"/>
    </source>
</evidence>
<evidence type="ECO:0008006" key="11">
    <source>
        <dbReference type="Google" id="ProtNLM"/>
    </source>
</evidence>
<dbReference type="PROSITE" id="PS51371">
    <property type="entry name" value="CBS"/>
    <property type="match status" value="2"/>
</dbReference>
<dbReference type="GO" id="GO:0016020">
    <property type="term" value="C:membrane"/>
    <property type="evidence" value="ECO:0007669"/>
    <property type="project" value="InterPro"/>
</dbReference>
<feature type="domain" description="CBS" evidence="8">
    <location>
        <begin position="255"/>
        <end position="316"/>
    </location>
</feature>
<dbReference type="InterPro" id="IPR005892">
    <property type="entry name" value="Gly-betaine_transp_ATP-bd"/>
</dbReference>
<dbReference type="EMBL" id="AXZF01000029">
    <property type="protein sequence ID" value="ERT69254.1"/>
    <property type="molecule type" value="Genomic_DNA"/>
</dbReference>
<name>U7VDQ1_9FUSO</name>
<keyword evidence="10" id="KW-1185">Reference proteome</keyword>
<evidence type="ECO:0000256" key="3">
    <source>
        <dbReference type="ARBA" id="ARBA00022737"/>
    </source>
</evidence>
<dbReference type="Gene3D" id="3.10.580.10">
    <property type="entry name" value="CBS-domain"/>
    <property type="match status" value="1"/>
</dbReference>
<comment type="caution">
    <text evidence="9">The sequence shown here is derived from an EMBL/GenBank/DDBJ whole genome shotgun (WGS) entry which is preliminary data.</text>
</comment>
<protein>
    <recommendedName>
        <fullName evidence="11">Glycine betaine/L-proline transport ATP binding subunit</fullName>
    </recommendedName>
</protein>
<reference evidence="9 10" key="1">
    <citation type="submission" date="2013-08" db="EMBL/GenBank/DDBJ databases">
        <authorList>
            <person name="Weinstock G."/>
            <person name="Sodergren E."/>
            <person name="Wylie T."/>
            <person name="Fulton L."/>
            <person name="Fulton R."/>
            <person name="Fronick C."/>
            <person name="O'Laughlin M."/>
            <person name="Godfrey J."/>
            <person name="Miner T."/>
            <person name="Herter B."/>
            <person name="Appelbaum E."/>
            <person name="Cordes M."/>
            <person name="Lek S."/>
            <person name="Wollam A."/>
            <person name="Pepin K.H."/>
            <person name="Palsikar V.B."/>
            <person name="Mitreva M."/>
            <person name="Wilson R.K."/>
        </authorList>
    </citation>
    <scope>NUCLEOTIDE SEQUENCE [LARGE SCALE GENOMIC DNA]</scope>
    <source>
        <strain evidence="9 10">ATCC BAA-474</strain>
    </source>
</reference>
<dbReference type="CDD" id="cd02205">
    <property type="entry name" value="CBS_pair_SF"/>
    <property type="match status" value="1"/>
</dbReference>
<dbReference type="Pfam" id="PF00571">
    <property type="entry name" value="CBS"/>
    <property type="match status" value="2"/>
</dbReference>
<dbReference type="Gene3D" id="3.40.50.300">
    <property type="entry name" value="P-loop containing nucleotide triphosphate hydrolases"/>
    <property type="match status" value="1"/>
</dbReference>
<dbReference type="InterPro" id="IPR003439">
    <property type="entry name" value="ABC_transporter-like_ATP-bd"/>
</dbReference>
<evidence type="ECO:0000256" key="2">
    <source>
        <dbReference type="ARBA" id="ARBA00022448"/>
    </source>
</evidence>
<organism evidence="9 10">
    <name type="scientific">Cetobacterium somerae ATCC BAA-474</name>
    <dbReference type="NCBI Taxonomy" id="1319815"/>
    <lineage>
        <taxon>Bacteria</taxon>
        <taxon>Fusobacteriati</taxon>
        <taxon>Fusobacteriota</taxon>
        <taxon>Fusobacteriia</taxon>
        <taxon>Fusobacteriales</taxon>
        <taxon>Fusobacteriaceae</taxon>
        <taxon>Cetobacterium</taxon>
    </lineage>
</organism>
<keyword evidence="4" id="KW-0547">Nucleotide-binding</keyword>
<dbReference type="GO" id="GO:0016887">
    <property type="term" value="F:ATP hydrolysis activity"/>
    <property type="evidence" value="ECO:0007669"/>
    <property type="project" value="InterPro"/>
</dbReference>
<evidence type="ECO:0000259" key="8">
    <source>
        <dbReference type="PROSITE" id="PS51371"/>
    </source>
</evidence>
<keyword evidence="5" id="KW-0067">ATP-binding</keyword>
<keyword evidence="3" id="KW-0677">Repeat</keyword>
<dbReference type="Proteomes" id="UP000017081">
    <property type="component" value="Unassembled WGS sequence"/>
</dbReference>
<dbReference type="HOGENOM" id="CLU_000604_2_2_0"/>
<dbReference type="eggNOG" id="COG1125">
    <property type="taxonomic scope" value="Bacteria"/>
</dbReference>
<dbReference type="AlphaFoldDB" id="U7VDQ1"/>
<dbReference type="PANTHER" id="PTHR43117:SF4">
    <property type="entry name" value="OSMOPROTECTANT IMPORT ATP-BINDING PROTEIN OSMV"/>
    <property type="match status" value="1"/>
</dbReference>
<dbReference type="NCBIfam" id="TIGR01186">
    <property type="entry name" value="proV"/>
    <property type="match status" value="1"/>
</dbReference>
<dbReference type="PANTHER" id="PTHR43117">
    <property type="entry name" value="OSMOPROTECTANT IMPORT ATP-BINDING PROTEIN OSMV"/>
    <property type="match status" value="1"/>
</dbReference>
<dbReference type="STRING" id="1319815.HMPREF0202_00763"/>
<dbReference type="PROSITE" id="PS00211">
    <property type="entry name" value="ABC_TRANSPORTER_1"/>
    <property type="match status" value="1"/>
</dbReference>
<dbReference type="GO" id="GO:0005524">
    <property type="term" value="F:ATP binding"/>
    <property type="evidence" value="ECO:0007669"/>
    <property type="project" value="UniProtKB-KW"/>
</dbReference>
<evidence type="ECO:0000256" key="1">
    <source>
        <dbReference type="ARBA" id="ARBA00005417"/>
    </source>
</evidence>
<dbReference type="InterPro" id="IPR017871">
    <property type="entry name" value="ABC_transporter-like_CS"/>
</dbReference>
<dbReference type="InterPro" id="IPR027417">
    <property type="entry name" value="P-loop_NTPase"/>
</dbReference>
<dbReference type="GO" id="GO:0031460">
    <property type="term" value="P:glycine betaine transport"/>
    <property type="evidence" value="ECO:0007669"/>
    <property type="project" value="InterPro"/>
</dbReference>
<dbReference type="SUPFAM" id="SSF54631">
    <property type="entry name" value="CBS-domain pair"/>
    <property type="match status" value="1"/>
</dbReference>
<dbReference type="PATRIC" id="fig|1319815.3.peg.731"/>
<gene>
    <name evidence="9" type="ORF">HMPREF0202_00763</name>
</gene>
<dbReference type="RefSeq" id="WP_023050308.1">
    <property type="nucleotide sequence ID" value="NZ_CP173062.2"/>
</dbReference>
<dbReference type="FunFam" id="3.40.50.300:FF:000425">
    <property type="entry name" value="Probable ABC transporter, ATP-binding subunit"/>
    <property type="match status" value="1"/>
</dbReference>
<dbReference type="InterPro" id="IPR003593">
    <property type="entry name" value="AAA+_ATPase"/>
</dbReference>
<dbReference type="Pfam" id="PF00005">
    <property type="entry name" value="ABC_tran"/>
    <property type="match status" value="1"/>
</dbReference>
<sequence length="390" mass="44503">MIEFKKVTKSYDKRTLILKNIDFKIKTGEFVVLIGESGCGKTTTMKLINRLIDPSSGVVLIDGEDISTVDPIILRRRIGYVIQKEGLMPHMTIGENIELVPKLLKWEKERRKNRAYELLNLLNLDPEIYYEKYPHEVSGGQKQRVGIARALATNPDIILMDEPFSALDPITRESIQDEVLKLQKELGKTIIFVTHDMDEAIKLGERIAFLKDGEILQFDTPDEILKRPASEYIEQFIGKDRIWKTPKKLLVSDIMSKHYWTIEKRSNISRAFNLLKTHDTDFLIVTETEGGRYSEPIGIIFRKNLIYAMENNILRVRDIMDKEFTTIDKDSNLLDVLNKMSSINAKVIPVVDDRNRLTGVITNLGLVNAISKIAPSPEVEEESIGMGDAV</sequence>
<feature type="domain" description="CBS" evidence="8">
    <location>
        <begin position="320"/>
        <end position="376"/>
    </location>
</feature>
<dbReference type="PROSITE" id="PS50893">
    <property type="entry name" value="ABC_TRANSPORTER_2"/>
    <property type="match status" value="1"/>
</dbReference>